<dbReference type="SUPFAM" id="SSF52540">
    <property type="entry name" value="P-loop containing nucleoside triphosphate hydrolases"/>
    <property type="match status" value="1"/>
</dbReference>
<reference evidence="10" key="1">
    <citation type="journal article" date="2019" name="Int. J. Syst. Evol. Microbiol.">
        <title>The Global Catalogue of Microorganisms (GCM) 10K type strain sequencing project: providing services to taxonomists for standard genome sequencing and annotation.</title>
        <authorList>
            <consortium name="The Broad Institute Genomics Platform"/>
            <consortium name="The Broad Institute Genome Sequencing Center for Infectious Disease"/>
            <person name="Wu L."/>
            <person name="Ma J."/>
        </authorList>
    </citation>
    <scope>NUCLEOTIDE SEQUENCE [LARGE SCALE GENOMIC DNA]</scope>
    <source>
        <strain evidence="10">JCM 16546</strain>
    </source>
</reference>
<dbReference type="EMBL" id="BAAAYV010000019">
    <property type="protein sequence ID" value="GAA3665361.1"/>
    <property type="molecule type" value="Genomic_DNA"/>
</dbReference>
<comment type="caution">
    <text evidence="9">The sequence shown here is derived from an EMBL/GenBank/DDBJ whole genome shotgun (WGS) entry which is preliminary data.</text>
</comment>
<accession>A0ABP7BPK4</accession>
<keyword evidence="5" id="KW-0408">Iron</keyword>
<evidence type="ECO:0000313" key="10">
    <source>
        <dbReference type="Proteomes" id="UP001410795"/>
    </source>
</evidence>
<feature type="domain" description="AAA+ ATPase" evidence="8">
    <location>
        <begin position="46"/>
        <end position="216"/>
    </location>
</feature>
<dbReference type="Proteomes" id="UP001410795">
    <property type="component" value="Unassembled WGS sequence"/>
</dbReference>
<protein>
    <submittedName>
        <fullName evidence="9">AAA family ATPase</fullName>
    </submittedName>
</protein>
<evidence type="ECO:0000256" key="4">
    <source>
        <dbReference type="ARBA" id="ARBA00022496"/>
    </source>
</evidence>
<organism evidence="9 10">
    <name type="scientific">Microbacterium marinilacus</name>
    <dbReference type="NCBI Taxonomy" id="415209"/>
    <lineage>
        <taxon>Bacteria</taxon>
        <taxon>Bacillati</taxon>
        <taxon>Actinomycetota</taxon>
        <taxon>Actinomycetes</taxon>
        <taxon>Micrococcales</taxon>
        <taxon>Microbacteriaceae</taxon>
        <taxon>Microbacterium</taxon>
    </lineage>
</organism>
<comment type="subcellular location">
    <subcellularLocation>
        <location evidence="1">Cell membrane</location>
        <topology evidence="1">Peripheral membrane protein</topology>
    </subcellularLocation>
</comment>
<keyword evidence="6" id="KW-0406">Ion transport</keyword>
<name>A0ABP7BPK4_9MICO</name>
<evidence type="ECO:0000256" key="5">
    <source>
        <dbReference type="ARBA" id="ARBA00023004"/>
    </source>
</evidence>
<evidence type="ECO:0000259" key="8">
    <source>
        <dbReference type="SMART" id="SM00382"/>
    </source>
</evidence>
<keyword evidence="3" id="KW-1003">Cell membrane</keyword>
<evidence type="ECO:0000256" key="3">
    <source>
        <dbReference type="ARBA" id="ARBA00022475"/>
    </source>
</evidence>
<dbReference type="Pfam" id="PF13476">
    <property type="entry name" value="AAA_23"/>
    <property type="match status" value="1"/>
</dbReference>
<keyword evidence="7" id="KW-0472">Membrane</keyword>
<sequence>MNGEGLTRRALPVRHVRMHPLAPADMTVWPATLAPVRQVLAEGLDLGPVTVLTGENGVGKSTLVEAIAAAYGLNPEGGSTGAMHETRRSESPLDENLQLVRDAGAPRRGFFLRAETMHGFYSYLEDVGFATELHRRSHGESFLELVEERLRIQGLWVLDEPESALSLSGCLALLGLLRSLVAEGSQVILSTHSPVLAAFPGAEVFELGEWGIRRSTYDDLDLVRTWRLFLDAPERFLRHLD</sequence>
<dbReference type="SMART" id="SM00382">
    <property type="entry name" value="AAA"/>
    <property type="match status" value="1"/>
</dbReference>
<evidence type="ECO:0000256" key="1">
    <source>
        <dbReference type="ARBA" id="ARBA00004202"/>
    </source>
</evidence>
<dbReference type="InterPro" id="IPR003593">
    <property type="entry name" value="AAA+_ATPase"/>
</dbReference>
<evidence type="ECO:0000256" key="2">
    <source>
        <dbReference type="ARBA" id="ARBA00022448"/>
    </source>
</evidence>
<dbReference type="PANTHER" id="PTHR42771">
    <property type="entry name" value="IRON(3+)-HYDROXAMATE IMPORT ATP-BINDING PROTEIN FHUC"/>
    <property type="match status" value="1"/>
</dbReference>
<keyword evidence="4" id="KW-0410">Iron transport</keyword>
<evidence type="ECO:0000313" key="9">
    <source>
        <dbReference type="EMBL" id="GAA3665361.1"/>
    </source>
</evidence>
<dbReference type="PANTHER" id="PTHR42771:SF2">
    <property type="entry name" value="IRON(3+)-HYDROXAMATE IMPORT ATP-BINDING PROTEIN FHUC"/>
    <property type="match status" value="1"/>
</dbReference>
<dbReference type="Gene3D" id="3.40.50.300">
    <property type="entry name" value="P-loop containing nucleotide triphosphate hydrolases"/>
    <property type="match status" value="2"/>
</dbReference>
<evidence type="ECO:0000256" key="7">
    <source>
        <dbReference type="ARBA" id="ARBA00023136"/>
    </source>
</evidence>
<dbReference type="InterPro" id="IPR038729">
    <property type="entry name" value="Rad50/SbcC_AAA"/>
</dbReference>
<dbReference type="InterPro" id="IPR051535">
    <property type="entry name" value="Siderophore_ABC-ATPase"/>
</dbReference>
<keyword evidence="10" id="KW-1185">Reference proteome</keyword>
<keyword evidence="2" id="KW-0813">Transport</keyword>
<proteinExistence type="predicted"/>
<dbReference type="InterPro" id="IPR027417">
    <property type="entry name" value="P-loop_NTPase"/>
</dbReference>
<evidence type="ECO:0000256" key="6">
    <source>
        <dbReference type="ARBA" id="ARBA00023065"/>
    </source>
</evidence>
<gene>
    <name evidence="9" type="ORF">GCM10022202_29340</name>
</gene>